<accession>A0A318IZF5</accession>
<evidence type="ECO:0000259" key="8">
    <source>
        <dbReference type="Pfam" id="PF25967"/>
    </source>
</evidence>
<dbReference type="Gene3D" id="2.40.30.170">
    <property type="match status" value="1"/>
</dbReference>
<dbReference type="InterPro" id="IPR058625">
    <property type="entry name" value="MdtA-like_BSH"/>
</dbReference>
<evidence type="ECO:0000259" key="6">
    <source>
        <dbReference type="Pfam" id="PF25917"/>
    </source>
</evidence>
<evidence type="ECO:0000256" key="3">
    <source>
        <dbReference type="SAM" id="Coils"/>
    </source>
</evidence>
<dbReference type="SUPFAM" id="SSF111369">
    <property type="entry name" value="HlyD-like secretion proteins"/>
    <property type="match status" value="1"/>
</dbReference>
<evidence type="ECO:0000256" key="1">
    <source>
        <dbReference type="ARBA" id="ARBA00004196"/>
    </source>
</evidence>
<sequence>MSMHSLSLPARHGKWLLLSALAASLAGCGQKADPAAQATLPAMPVSVIKISARNIPVNFEYVGQAAGSREVEVRARVGGILLKRAYTEGRPVKQGDLLFQLDPATYQATLEQAAAALKVQEAQLASTRQDYERVMPLFKENAVSQKDRDDAVAAYQAAQAQVAAARAKLKEAQINLDYTRVTAPISGMTSQETRSEGSLVSTSADGSLLTKISQLDPIYVNFSMSDSDQMNLRKLQEKGLLKLKDNGHFEVALKLADGSLFDHSGVLNFTDSLVDSTTGTIRSRASLANPQGKILPGQFVRVLLKGAERINAIAVPQRAVLTTQQGKMVWVVGEGNKVQPRPITVSQDVGLEVLVENGLKPGEQVVVDNIIKLRPGAEVKPQPYRADASAPAAKQPA</sequence>
<keyword evidence="3" id="KW-0175">Coiled coil</keyword>
<dbReference type="InterPro" id="IPR006143">
    <property type="entry name" value="RND_pump_MFP"/>
</dbReference>
<reference evidence="9 10" key="1">
    <citation type="submission" date="2018-05" db="EMBL/GenBank/DDBJ databases">
        <title>Genomic Encyclopedia of Type Strains, Phase IV (KMG-IV): sequencing the most valuable type-strain genomes for metagenomic binning, comparative biology and taxonomic classification.</title>
        <authorList>
            <person name="Goeker M."/>
        </authorList>
    </citation>
    <scope>NUCLEOTIDE SEQUENCE [LARGE SCALE GENOMIC DNA]</scope>
    <source>
        <strain evidence="9 10">DSM 25134</strain>
    </source>
</reference>
<evidence type="ECO:0000256" key="4">
    <source>
        <dbReference type="SAM" id="SignalP"/>
    </source>
</evidence>
<dbReference type="RefSeq" id="WP_059286002.1">
    <property type="nucleotide sequence ID" value="NZ_LNQU01000051.1"/>
</dbReference>
<keyword evidence="4" id="KW-0732">Signal</keyword>
<proteinExistence type="inferred from homology"/>
<dbReference type="Pfam" id="PF25876">
    <property type="entry name" value="HH_MFP_RND"/>
    <property type="match status" value="1"/>
</dbReference>
<dbReference type="GO" id="GO:0046677">
    <property type="term" value="P:response to antibiotic"/>
    <property type="evidence" value="ECO:0007669"/>
    <property type="project" value="TreeGrafter"/>
</dbReference>
<organism evidence="9 10">
    <name type="scientific">Aquitalea magnusonii</name>
    <dbReference type="NCBI Taxonomy" id="332411"/>
    <lineage>
        <taxon>Bacteria</taxon>
        <taxon>Pseudomonadati</taxon>
        <taxon>Pseudomonadota</taxon>
        <taxon>Betaproteobacteria</taxon>
        <taxon>Neisseriales</taxon>
        <taxon>Chromobacteriaceae</taxon>
        <taxon>Aquitalea</taxon>
    </lineage>
</organism>
<feature type="chain" id="PRO_5016452664" evidence="4">
    <location>
        <begin position="32"/>
        <end position="397"/>
    </location>
</feature>
<feature type="domain" description="Multidrug resistance protein MdtA-like beta-barrel" evidence="7">
    <location>
        <begin position="217"/>
        <end position="305"/>
    </location>
</feature>
<name>A0A318IZF5_9NEIS</name>
<protein>
    <submittedName>
        <fullName evidence="9">Membrane fusion protein (Multidrug efflux system)</fullName>
    </submittedName>
</protein>
<feature type="domain" description="Multidrug resistance protein MdtA-like C-terminal permuted SH3" evidence="8">
    <location>
        <begin position="311"/>
        <end position="370"/>
    </location>
</feature>
<dbReference type="Proteomes" id="UP000248395">
    <property type="component" value="Unassembled WGS sequence"/>
</dbReference>
<dbReference type="AlphaFoldDB" id="A0A318IZF5"/>
<evidence type="ECO:0000259" key="5">
    <source>
        <dbReference type="Pfam" id="PF25876"/>
    </source>
</evidence>
<comment type="caution">
    <text evidence="9">The sequence shown here is derived from an EMBL/GenBank/DDBJ whole genome shotgun (WGS) entry which is preliminary data.</text>
</comment>
<gene>
    <name evidence="9" type="ORF">DFR38_13027</name>
</gene>
<evidence type="ECO:0000313" key="10">
    <source>
        <dbReference type="Proteomes" id="UP000248395"/>
    </source>
</evidence>
<dbReference type="InterPro" id="IPR058627">
    <property type="entry name" value="MdtA-like_C"/>
</dbReference>
<evidence type="ECO:0000256" key="2">
    <source>
        <dbReference type="ARBA" id="ARBA00009477"/>
    </source>
</evidence>
<dbReference type="GO" id="GO:0005886">
    <property type="term" value="C:plasma membrane"/>
    <property type="evidence" value="ECO:0007669"/>
    <property type="project" value="UniProtKB-SubCell"/>
</dbReference>
<feature type="domain" description="Multidrug resistance protein MdtA-like barrel-sandwich hybrid" evidence="6">
    <location>
        <begin position="69"/>
        <end position="208"/>
    </location>
</feature>
<dbReference type="FunFam" id="2.40.420.20:FF:000001">
    <property type="entry name" value="Efflux RND transporter periplasmic adaptor subunit"/>
    <property type="match status" value="1"/>
</dbReference>
<feature type="domain" description="Multidrug resistance protein MdtA-like alpha-helical hairpin" evidence="5">
    <location>
        <begin position="109"/>
        <end position="179"/>
    </location>
</feature>
<dbReference type="Gene3D" id="2.40.50.100">
    <property type="match status" value="1"/>
</dbReference>
<keyword evidence="10" id="KW-1185">Reference proteome</keyword>
<comment type="similarity">
    <text evidence="2">Belongs to the membrane fusion protein (MFP) (TC 8.A.1) family.</text>
</comment>
<dbReference type="Pfam" id="PF25917">
    <property type="entry name" value="BSH_RND"/>
    <property type="match status" value="1"/>
</dbReference>
<dbReference type="InterPro" id="IPR058624">
    <property type="entry name" value="MdtA-like_HH"/>
</dbReference>
<evidence type="ECO:0000313" key="9">
    <source>
        <dbReference type="EMBL" id="PXX39850.1"/>
    </source>
</evidence>
<feature type="signal peptide" evidence="4">
    <location>
        <begin position="1"/>
        <end position="31"/>
    </location>
</feature>
<dbReference type="Pfam" id="PF25944">
    <property type="entry name" value="Beta-barrel_RND"/>
    <property type="match status" value="1"/>
</dbReference>
<dbReference type="PANTHER" id="PTHR30158">
    <property type="entry name" value="ACRA/E-RELATED COMPONENT OF DRUG EFFLUX TRANSPORTER"/>
    <property type="match status" value="1"/>
</dbReference>
<feature type="coiled-coil region" evidence="3">
    <location>
        <begin position="110"/>
        <end position="175"/>
    </location>
</feature>
<dbReference type="Gene3D" id="1.10.287.470">
    <property type="entry name" value="Helix hairpin bin"/>
    <property type="match status" value="1"/>
</dbReference>
<dbReference type="InterPro" id="IPR058626">
    <property type="entry name" value="MdtA-like_b-barrel"/>
</dbReference>
<dbReference type="Gene3D" id="2.40.420.20">
    <property type="match status" value="1"/>
</dbReference>
<dbReference type="GO" id="GO:0022857">
    <property type="term" value="F:transmembrane transporter activity"/>
    <property type="evidence" value="ECO:0007669"/>
    <property type="project" value="InterPro"/>
</dbReference>
<dbReference type="Pfam" id="PF25967">
    <property type="entry name" value="RND-MFP_C"/>
    <property type="match status" value="1"/>
</dbReference>
<evidence type="ECO:0000259" key="7">
    <source>
        <dbReference type="Pfam" id="PF25944"/>
    </source>
</evidence>
<dbReference type="EMBL" id="QJKC01000030">
    <property type="protein sequence ID" value="PXX39850.1"/>
    <property type="molecule type" value="Genomic_DNA"/>
</dbReference>
<dbReference type="NCBIfam" id="TIGR01730">
    <property type="entry name" value="RND_mfp"/>
    <property type="match status" value="1"/>
</dbReference>
<comment type="subcellular location">
    <subcellularLocation>
        <location evidence="1">Cell envelope</location>
    </subcellularLocation>
</comment>